<dbReference type="Pfam" id="PF08722">
    <property type="entry name" value="Tn7_TnsA-like_N"/>
    <property type="match status" value="1"/>
</dbReference>
<dbReference type="Proteomes" id="UP000707352">
    <property type="component" value="Unassembled WGS sequence"/>
</dbReference>
<proteinExistence type="predicted"/>
<name>A0ABX0VBX9_9HYPH</name>
<reference evidence="2 3" key="1">
    <citation type="submission" date="2020-03" db="EMBL/GenBank/DDBJ databases">
        <title>The genome sequence of Microvirga sp. c23x22.</title>
        <authorList>
            <person name="Zhang X."/>
        </authorList>
    </citation>
    <scope>NUCLEOTIDE SEQUENCE [LARGE SCALE GENOMIC DNA]</scope>
    <source>
        <strain evidence="3">c23x22</strain>
    </source>
</reference>
<evidence type="ECO:0000313" key="3">
    <source>
        <dbReference type="Proteomes" id="UP000707352"/>
    </source>
</evidence>
<feature type="domain" description="TnsA endonuclease N-terminal" evidence="1">
    <location>
        <begin position="17"/>
        <end position="76"/>
    </location>
</feature>
<protein>
    <recommendedName>
        <fullName evidence="1">TnsA endonuclease N-terminal domain-containing protein</fullName>
    </recommendedName>
</protein>
<evidence type="ECO:0000313" key="2">
    <source>
        <dbReference type="EMBL" id="NIX77354.1"/>
    </source>
</evidence>
<gene>
    <name evidence="2" type="ORF">HB375_12125</name>
</gene>
<sequence length="187" mass="20401">MCESGLEKKAAHFFLTHPQVADLREQPNAVEWRDAEGRARRHTFDFLVTLRDTRRIAVAVKPKVHAERKHLQRTLALIATQIPRHFADGVLLITDEDLPRDIVHNAALLHHARRAADPSHDLIIRKLIASPGRATIGELVASSGLGGAGFRAVVRLIAAGAIQIVGNARIGYEAPVMWSGASTVEAA</sequence>
<accession>A0ABX0VBX9</accession>
<comment type="caution">
    <text evidence="2">The sequence shown here is derived from an EMBL/GenBank/DDBJ whole genome shotgun (WGS) entry which is preliminary data.</text>
</comment>
<dbReference type="InterPro" id="IPR014833">
    <property type="entry name" value="TnsA_N"/>
</dbReference>
<organism evidence="2 3">
    <name type="scientific">Microvirga terricola</name>
    <dbReference type="NCBI Taxonomy" id="2719797"/>
    <lineage>
        <taxon>Bacteria</taxon>
        <taxon>Pseudomonadati</taxon>
        <taxon>Pseudomonadota</taxon>
        <taxon>Alphaproteobacteria</taxon>
        <taxon>Hyphomicrobiales</taxon>
        <taxon>Methylobacteriaceae</taxon>
        <taxon>Microvirga</taxon>
    </lineage>
</organism>
<dbReference type="EMBL" id="JAATJS010000003">
    <property type="protein sequence ID" value="NIX77354.1"/>
    <property type="molecule type" value="Genomic_DNA"/>
</dbReference>
<evidence type="ECO:0000259" key="1">
    <source>
        <dbReference type="Pfam" id="PF08722"/>
    </source>
</evidence>
<keyword evidence="3" id="KW-1185">Reference proteome</keyword>